<dbReference type="Pfam" id="PF14559">
    <property type="entry name" value="TPR_19"/>
    <property type="match status" value="1"/>
</dbReference>
<protein>
    <submittedName>
        <fullName evidence="2">Tetratricopeptide repeat protein</fullName>
    </submittedName>
</protein>
<feature type="repeat" description="TPR" evidence="1">
    <location>
        <begin position="88"/>
        <end position="121"/>
    </location>
</feature>
<evidence type="ECO:0000313" key="3">
    <source>
        <dbReference type="Proteomes" id="UP000676194"/>
    </source>
</evidence>
<reference evidence="2" key="1">
    <citation type="submission" date="2021-05" db="EMBL/GenBank/DDBJ databases">
        <title>Complete genome sequence of the cellulolytic planctomycete Telmatocola sphagniphila SP2T and characterization of the first cellulase from planctomycetes.</title>
        <authorList>
            <person name="Rakitin A.L."/>
            <person name="Beletsky A.V."/>
            <person name="Naumoff D.G."/>
            <person name="Kulichevskaya I.S."/>
            <person name="Mardanov A.V."/>
            <person name="Ravin N.V."/>
            <person name="Dedysh S.N."/>
        </authorList>
    </citation>
    <scope>NUCLEOTIDE SEQUENCE</scope>
    <source>
        <strain evidence="2">SP2T</strain>
    </source>
</reference>
<dbReference type="Proteomes" id="UP000676194">
    <property type="component" value="Chromosome"/>
</dbReference>
<dbReference type="EMBL" id="CP074694">
    <property type="protein sequence ID" value="QVL34180.1"/>
    <property type="molecule type" value="Genomic_DNA"/>
</dbReference>
<sequence>MQARMLMLVATPILFSAGCMKPFQRENTSATTVMKEDANTRPETLVAVGDVRAEAALQPNRPTHEKDSLQAQALQAYQTALDHNSTHLPALLGMAHVYSNMQDKDKAIATYQTALKTHSRNAAVWYEQGCCYGQFKDWNSAIDSLHQSCQLDPDNRVYRKMLGMTLARAGRFEESYAWLIRSMSEPDARYNLGRMMMHLNQEAQCREQMQLALQVNPNYFPAKEFLKSMNGEAQGTPAGAPVMPAGFNEPISSNDPLERPTIASNSMWDDSLLPARSFASVPQLTAQR</sequence>
<evidence type="ECO:0000256" key="1">
    <source>
        <dbReference type="PROSITE-ProRule" id="PRU00339"/>
    </source>
</evidence>
<keyword evidence="3" id="KW-1185">Reference proteome</keyword>
<dbReference type="Gene3D" id="1.25.40.10">
    <property type="entry name" value="Tetratricopeptide repeat domain"/>
    <property type="match status" value="1"/>
</dbReference>
<dbReference type="PROSITE" id="PS51257">
    <property type="entry name" value="PROKAR_LIPOPROTEIN"/>
    <property type="match status" value="1"/>
</dbReference>
<dbReference type="PANTHER" id="PTHR12558">
    <property type="entry name" value="CELL DIVISION CYCLE 16,23,27"/>
    <property type="match status" value="1"/>
</dbReference>
<organism evidence="2 3">
    <name type="scientific">Telmatocola sphagniphila</name>
    <dbReference type="NCBI Taxonomy" id="1123043"/>
    <lineage>
        <taxon>Bacteria</taxon>
        <taxon>Pseudomonadati</taxon>
        <taxon>Planctomycetota</taxon>
        <taxon>Planctomycetia</taxon>
        <taxon>Gemmatales</taxon>
        <taxon>Gemmataceae</taxon>
    </lineage>
</organism>
<gene>
    <name evidence="2" type="ORF">KIH39_09810</name>
</gene>
<evidence type="ECO:0000313" key="2">
    <source>
        <dbReference type="EMBL" id="QVL34180.1"/>
    </source>
</evidence>
<proteinExistence type="predicted"/>
<name>A0A8E6EWP6_9BACT</name>
<dbReference type="InterPro" id="IPR019734">
    <property type="entry name" value="TPR_rpt"/>
</dbReference>
<keyword evidence="1" id="KW-0802">TPR repeat</keyword>
<accession>A0A8E6EWP6</accession>
<dbReference type="SMART" id="SM00028">
    <property type="entry name" value="TPR"/>
    <property type="match status" value="3"/>
</dbReference>
<dbReference type="SUPFAM" id="SSF48452">
    <property type="entry name" value="TPR-like"/>
    <property type="match status" value="1"/>
</dbReference>
<dbReference type="AlphaFoldDB" id="A0A8E6EWP6"/>
<dbReference type="PANTHER" id="PTHR12558:SF13">
    <property type="entry name" value="CELL DIVISION CYCLE PROTEIN 27 HOMOLOG"/>
    <property type="match status" value="1"/>
</dbReference>
<dbReference type="KEGG" id="tsph:KIH39_09810"/>
<feature type="repeat" description="TPR" evidence="1">
    <location>
        <begin position="122"/>
        <end position="155"/>
    </location>
</feature>
<dbReference type="RefSeq" id="WP_213499152.1">
    <property type="nucleotide sequence ID" value="NZ_CP074694.1"/>
</dbReference>
<dbReference type="InterPro" id="IPR011990">
    <property type="entry name" value="TPR-like_helical_dom_sf"/>
</dbReference>
<dbReference type="PROSITE" id="PS50005">
    <property type="entry name" value="TPR"/>
    <property type="match status" value="2"/>
</dbReference>